<evidence type="ECO:0000256" key="5">
    <source>
        <dbReference type="SAM" id="MobiDB-lite"/>
    </source>
</evidence>
<dbReference type="InterPro" id="IPR023476">
    <property type="entry name" value="Pep_tRNA_hydro_II_dom_sf"/>
</dbReference>
<evidence type="ECO:0000256" key="3">
    <source>
        <dbReference type="ARBA" id="ARBA00038050"/>
    </source>
</evidence>
<sequence length="284" mass="29441">MNLSRSDAAAHGRPQLTGDSAVSARRADIPVSASAMTFSAAGIEAAREQLLLLHARREGRLTPKPDEPWSMPLVVNMPRGVALTRQAILAAAASASVAVCLSDQATCDPVVSHALQCWYRQGIRKIARRGRGRPFAVAAALPGVTAHCDLAEVRALVPHPVAQTPPAIHRLQIAGTDAPWAENPASVDLGLPTLLVHDELAMTAGKAAAQTGHAAMLLAASLPAAALVEWWGQSFAVNIVPASGEQIAAARRLPGACTVVDAGYTEIPAHSVTVVALPSGVSHP</sequence>
<dbReference type="RefSeq" id="WP_123929224.1">
    <property type="nucleotide sequence ID" value="NZ_CP033896.1"/>
</dbReference>
<evidence type="ECO:0000256" key="4">
    <source>
        <dbReference type="ARBA" id="ARBA00048707"/>
    </source>
</evidence>
<proteinExistence type="inferred from homology"/>
<accession>A0A3G6J874</accession>
<dbReference type="SUPFAM" id="SSF102462">
    <property type="entry name" value="Peptidyl-tRNA hydrolase II"/>
    <property type="match status" value="1"/>
</dbReference>
<comment type="similarity">
    <text evidence="3">Belongs to the PTH2 family.</text>
</comment>
<dbReference type="OrthoDB" id="5184773at2"/>
<reference evidence="6 7" key="1">
    <citation type="submission" date="2018-11" db="EMBL/GenBank/DDBJ databases">
        <authorList>
            <person name="Kleinhagauer T."/>
            <person name="Glaeser S.P."/>
            <person name="Spergser J."/>
            <person name="Ruckert C."/>
            <person name="Kaempfer P."/>
            <person name="Busse H.-J."/>
        </authorList>
    </citation>
    <scope>NUCLEOTIDE SEQUENCE [LARGE SCALE GENOMIC DNA]</scope>
    <source>
        <strain evidence="6 7">200CH</strain>
    </source>
</reference>
<comment type="catalytic activity">
    <reaction evidence="4">
        <text>an N-acyl-L-alpha-aminoacyl-tRNA + H2O = an N-acyl-L-amino acid + a tRNA + H(+)</text>
        <dbReference type="Rhea" id="RHEA:54448"/>
        <dbReference type="Rhea" id="RHEA-COMP:10123"/>
        <dbReference type="Rhea" id="RHEA-COMP:13883"/>
        <dbReference type="ChEBI" id="CHEBI:15377"/>
        <dbReference type="ChEBI" id="CHEBI:15378"/>
        <dbReference type="ChEBI" id="CHEBI:59874"/>
        <dbReference type="ChEBI" id="CHEBI:78442"/>
        <dbReference type="ChEBI" id="CHEBI:138191"/>
        <dbReference type="EC" id="3.1.1.29"/>
    </reaction>
</comment>
<evidence type="ECO:0000256" key="2">
    <source>
        <dbReference type="ARBA" id="ARBA00022801"/>
    </source>
</evidence>
<keyword evidence="2 6" id="KW-0378">Hydrolase</keyword>
<gene>
    <name evidence="6" type="ORF">CCHOA_09015</name>
</gene>
<dbReference type="EC" id="3.1.1.29" evidence="1"/>
<name>A0A3G6J874_9CORY</name>
<dbReference type="KEGG" id="ccho:CCHOA_09015"/>
<dbReference type="AlphaFoldDB" id="A0A3G6J874"/>
<dbReference type="PANTHER" id="PTHR12649:SF11">
    <property type="entry name" value="PEPTIDYL-TRNA HYDROLASE 2, MITOCHONDRIAL"/>
    <property type="match status" value="1"/>
</dbReference>
<protein>
    <recommendedName>
        <fullName evidence="1">peptidyl-tRNA hydrolase</fullName>
        <ecNumber evidence="1">3.1.1.29</ecNumber>
    </recommendedName>
</protein>
<organism evidence="6 7">
    <name type="scientific">Corynebacterium choanae</name>
    <dbReference type="NCBI Taxonomy" id="1862358"/>
    <lineage>
        <taxon>Bacteria</taxon>
        <taxon>Bacillati</taxon>
        <taxon>Actinomycetota</taxon>
        <taxon>Actinomycetes</taxon>
        <taxon>Mycobacteriales</taxon>
        <taxon>Corynebacteriaceae</taxon>
        <taxon>Corynebacterium</taxon>
    </lineage>
</organism>
<keyword evidence="7" id="KW-1185">Reference proteome</keyword>
<evidence type="ECO:0000313" key="7">
    <source>
        <dbReference type="Proteomes" id="UP000269019"/>
    </source>
</evidence>
<dbReference type="Gene3D" id="3.40.1490.10">
    <property type="entry name" value="Bit1"/>
    <property type="match status" value="1"/>
</dbReference>
<dbReference type="GO" id="GO:0004045">
    <property type="term" value="F:peptidyl-tRNA hydrolase activity"/>
    <property type="evidence" value="ECO:0007669"/>
    <property type="project" value="UniProtKB-EC"/>
</dbReference>
<dbReference type="Pfam" id="PF01981">
    <property type="entry name" value="PTH2"/>
    <property type="match status" value="1"/>
</dbReference>
<feature type="region of interest" description="Disordered" evidence="5">
    <location>
        <begin position="1"/>
        <end position="23"/>
    </location>
</feature>
<evidence type="ECO:0000256" key="1">
    <source>
        <dbReference type="ARBA" id="ARBA00013260"/>
    </source>
</evidence>
<dbReference type="InterPro" id="IPR002833">
    <property type="entry name" value="PTH2"/>
</dbReference>
<dbReference type="PANTHER" id="PTHR12649">
    <property type="entry name" value="PEPTIDYL-TRNA HYDROLASE 2"/>
    <property type="match status" value="1"/>
</dbReference>
<evidence type="ECO:0000313" key="6">
    <source>
        <dbReference type="EMBL" id="AZA14186.1"/>
    </source>
</evidence>
<dbReference type="EMBL" id="CP033896">
    <property type="protein sequence ID" value="AZA14186.1"/>
    <property type="molecule type" value="Genomic_DNA"/>
</dbReference>
<dbReference type="Proteomes" id="UP000269019">
    <property type="component" value="Chromosome"/>
</dbReference>